<accession>A0ABS8RHN3</accession>
<dbReference type="EMBL" id="JACEIK010000005">
    <property type="protein sequence ID" value="MCD7446115.1"/>
    <property type="molecule type" value="Genomic_DNA"/>
</dbReference>
<comment type="caution">
    <text evidence="4">The sequence shown here is derived from an EMBL/GenBank/DDBJ whole genome shotgun (WGS) entry which is preliminary data.</text>
</comment>
<evidence type="ECO:0000313" key="5">
    <source>
        <dbReference type="Proteomes" id="UP000823775"/>
    </source>
</evidence>
<keyword evidence="3" id="KW-0722">Serine protease inhibitor</keyword>
<dbReference type="Gene3D" id="3.30.10.10">
    <property type="entry name" value="Trypsin Inhibitor V, subunit A"/>
    <property type="match status" value="1"/>
</dbReference>
<sequence length="78" mass="8404">MSIPGCSTHPCKIPGKSAWPELLGQNVDTAVNVIHKENPSLHVVVLNLSKPIPEPVDCARVLVFIDDNKKVALPPIVC</sequence>
<proteinExistence type="inferred from homology"/>
<reference evidence="4 5" key="1">
    <citation type="journal article" date="2021" name="BMC Genomics">
        <title>Datura genome reveals duplications of psychoactive alkaloid biosynthetic genes and high mutation rate following tissue culture.</title>
        <authorList>
            <person name="Rajewski A."/>
            <person name="Carter-House D."/>
            <person name="Stajich J."/>
            <person name="Litt A."/>
        </authorList>
    </citation>
    <scope>NUCLEOTIDE SEQUENCE [LARGE SCALE GENOMIC DNA]</scope>
    <source>
        <strain evidence="4">AR-01</strain>
    </source>
</reference>
<dbReference type="InterPro" id="IPR036354">
    <property type="entry name" value="Prot_inh_pot1_sf"/>
</dbReference>
<keyword evidence="2" id="KW-0646">Protease inhibitor</keyword>
<dbReference type="PANTHER" id="PTHR33091">
    <property type="entry name" value="PROTEIN, PUTATIVE, EXPRESSED-RELATED"/>
    <property type="match status" value="1"/>
</dbReference>
<evidence type="ECO:0000313" key="4">
    <source>
        <dbReference type="EMBL" id="MCD7446115.1"/>
    </source>
</evidence>
<dbReference type="Proteomes" id="UP000823775">
    <property type="component" value="Unassembled WGS sequence"/>
</dbReference>
<evidence type="ECO:0000256" key="1">
    <source>
        <dbReference type="ARBA" id="ARBA00008210"/>
    </source>
</evidence>
<dbReference type="SUPFAM" id="SSF54654">
    <property type="entry name" value="CI-2 family of serine protease inhibitors"/>
    <property type="match status" value="1"/>
</dbReference>
<comment type="similarity">
    <text evidence="1">Belongs to the protease inhibitor I13 (potato type I serine protease inhibitor) family.</text>
</comment>
<evidence type="ECO:0000256" key="3">
    <source>
        <dbReference type="ARBA" id="ARBA00022900"/>
    </source>
</evidence>
<gene>
    <name evidence="4" type="ORF">HAX54_037322</name>
</gene>
<dbReference type="PROSITE" id="PS00285">
    <property type="entry name" value="POTATO_INHIBITOR"/>
    <property type="match status" value="1"/>
</dbReference>
<protein>
    <submittedName>
        <fullName evidence="4">Uncharacterized protein</fullName>
    </submittedName>
</protein>
<dbReference type="PANTHER" id="PTHR33091:SF83">
    <property type="entry name" value="SERINE PROTEASE INHIBITOR, POTATO INHIBITOR I-TYPE FAMILY PROTEIN-RELATED"/>
    <property type="match status" value="1"/>
</dbReference>
<dbReference type="Pfam" id="PF00280">
    <property type="entry name" value="potato_inhibit"/>
    <property type="match status" value="1"/>
</dbReference>
<name>A0ABS8RHN3_DATST</name>
<organism evidence="4 5">
    <name type="scientific">Datura stramonium</name>
    <name type="common">Jimsonweed</name>
    <name type="synonym">Common thornapple</name>
    <dbReference type="NCBI Taxonomy" id="4076"/>
    <lineage>
        <taxon>Eukaryota</taxon>
        <taxon>Viridiplantae</taxon>
        <taxon>Streptophyta</taxon>
        <taxon>Embryophyta</taxon>
        <taxon>Tracheophyta</taxon>
        <taxon>Spermatophyta</taxon>
        <taxon>Magnoliopsida</taxon>
        <taxon>eudicotyledons</taxon>
        <taxon>Gunneridae</taxon>
        <taxon>Pentapetalae</taxon>
        <taxon>asterids</taxon>
        <taxon>lamiids</taxon>
        <taxon>Solanales</taxon>
        <taxon>Solanaceae</taxon>
        <taxon>Solanoideae</taxon>
        <taxon>Datureae</taxon>
        <taxon>Datura</taxon>
    </lineage>
</organism>
<dbReference type="InterPro" id="IPR000864">
    <property type="entry name" value="Prot_inh_pot1"/>
</dbReference>
<keyword evidence="5" id="KW-1185">Reference proteome</keyword>
<evidence type="ECO:0000256" key="2">
    <source>
        <dbReference type="ARBA" id="ARBA00022690"/>
    </source>
</evidence>